<dbReference type="AlphaFoldDB" id="A0A7S7NXA1"/>
<dbReference type="RefSeq" id="WP_194453144.1">
    <property type="nucleotide sequence ID" value="NZ_CP063849.1"/>
</dbReference>
<name>A0A7S7NXA1_PALFE</name>
<sequence>MPLFRLHRMKEVPRQQFRWAPHTSGVTAIKPRDFDPAGELQAAGFYDAWMNLRGTEGALEIGDVLESEAGEIRICKYVGFEEARWVLPEVKSGLESAPLAAGSPVMQSAGLG</sequence>
<evidence type="ECO:0000313" key="2">
    <source>
        <dbReference type="Proteomes" id="UP000593892"/>
    </source>
</evidence>
<gene>
    <name evidence="1" type="ORF">IRI77_16535</name>
</gene>
<proteinExistence type="predicted"/>
<organism evidence="1 2">
    <name type="scientific">Paludibaculum fermentans</name>
    <dbReference type="NCBI Taxonomy" id="1473598"/>
    <lineage>
        <taxon>Bacteria</taxon>
        <taxon>Pseudomonadati</taxon>
        <taxon>Acidobacteriota</taxon>
        <taxon>Terriglobia</taxon>
        <taxon>Bryobacterales</taxon>
        <taxon>Bryobacteraceae</taxon>
        <taxon>Paludibaculum</taxon>
    </lineage>
</organism>
<keyword evidence="2" id="KW-1185">Reference proteome</keyword>
<accession>A0A7S7NXA1</accession>
<dbReference type="KEGG" id="pfer:IRI77_16535"/>
<evidence type="ECO:0000313" key="1">
    <source>
        <dbReference type="EMBL" id="QOY91490.1"/>
    </source>
</evidence>
<dbReference type="Proteomes" id="UP000593892">
    <property type="component" value="Chromosome"/>
</dbReference>
<reference evidence="1 2" key="1">
    <citation type="submission" date="2020-10" db="EMBL/GenBank/DDBJ databases">
        <title>Complete genome sequence of Paludibaculum fermentans P105T, a facultatively anaerobic acidobacterium capable of dissimilatory Fe(III) reduction.</title>
        <authorList>
            <person name="Dedysh S.N."/>
            <person name="Beletsky A.V."/>
            <person name="Kulichevskaya I.S."/>
            <person name="Mardanov A.V."/>
            <person name="Ravin N.V."/>
        </authorList>
    </citation>
    <scope>NUCLEOTIDE SEQUENCE [LARGE SCALE GENOMIC DNA]</scope>
    <source>
        <strain evidence="1 2">P105</strain>
    </source>
</reference>
<protein>
    <submittedName>
        <fullName evidence="1">Uncharacterized protein</fullName>
    </submittedName>
</protein>
<dbReference type="EMBL" id="CP063849">
    <property type="protein sequence ID" value="QOY91490.1"/>
    <property type="molecule type" value="Genomic_DNA"/>
</dbReference>